<keyword evidence="2" id="KW-1185">Reference proteome</keyword>
<dbReference type="EMBL" id="CP113520">
    <property type="protein sequence ID" value="WAJ30707.1"/>
    <property type="molecule type" value="Genomic_DNA"/>
</dbReference>
<evidence type="ECO:0000313" key="1">
    <source>
        <dbReference type="EMBL" id="WAJ30707.1"/>
    </source>
</evidence>
<gene>
    <name evidence="1" type="ORF">OXU80_11080</name>
</gene>
<reference evidence="1" key="1">
    <citation type="submission" date="2022-11" db="EMBL/GenBank/DDBJ databases">
        <title>beta-Carotene-producing bacterium, Jeongeuplla avenae sp. nov., alleviates the salt stress of Arabidopsis seedlings.</title>
        <authorList>
            <person name="Jiang L."/>
            <person name="Lee J."/>
        </authorList>
    </citation>
    <scope>NUCLEOTIDE SEQUENCE</scope>
    <source>
        <strain evidence="1">DY_R2A_6</strain>
    </source>
</reference>
<accession>A0ACD4NV58</accession>
<evidence type="ECO:0000313" key="2">
    <source>
        <dbReference type="Proteomes" id="UP001163223"/>
    </source>
</evidence>
<organism evidence="1 2">
    <name type="scientific">Antarcticirhabdus aurantiaca</name>
    <dbReference type="NCBI Taxonomy" id="2606717"/>
    <lineage>
        <taxon>Bacteria</taxon>
        <taxon>Pseudomonadati</taxon>
        <taxon>Pseudomonadota</taxon>
        <taxon>Alphaproteobacteria</taxon>
        <taxon>Hyphomicrobiales</taxon>
        <taxon>Aurantimonadaceae</taxon>
        <taxon>Antarcticirhabdus</taxon>
    </lineage>
</organism>
<protein>
    <submittedName>
        <fullName evidence="1">VOC family protein</fullName>
    </submittedName>
</protein>
<proteinExistence type="predicted"/>
<dbReference type="Proteomes" id="UP001163223">
    <property type="component" value="Chromosome"/>
</dbReference>
<sequence>MLNALVPELTVFDWRRSLAFYCDLIGFSIRYAREVKGFAYLELGSAELMIDQIDLGRGFHVDERLRRPLGAGLNIQLAVPDVRAVQARVLAAGLPLVLPLEERWYRRAADEIGQKQFVVADPDGYLVGPIQVVGTRPSRP</sequence>
<name>A0ACD4NV58_9HYPH</name>